<gene>
    <name evidence="2" type="ORF">GLE_2239</name>
</gene>
<dbReference type="PATRIC" id="fig|69.6.peg.2204"/>
<proteinExistence type="predicted"/>
<dbReference type="EMBL" id="CP013140">
    <property type="protein sequence ID" value="ALN57588.1"/>
    <property type="molecule type" value="Genomic_DNA"/>
</dbReference>
<evidence type="ECO:0000313" key="2">
    <source>
        <dbReference type="EMBL" id="ALN57588.1"/>
    </source>
</evidence>
<evidence type="ECO:0000313" key="3">
    <source>
        <dbReference type="Proteomes" id="UP000061569"/>
    </source>
</evidence>
<reference evidence="2 3" key="1">
    <citation type="submission" date="2015-11" db="EMBL/GenBank/DDBJ databases">
        <title>Genome sequences of Lysobacter enzymogenes strain C3 and Lysobacter antibioticus ATCC 29479.</title>
        <authorList>
            <person name="Kobayashi D.Y."/>
        </authorList>
    </citation>
    <scope>NUCLEOTIDE SEQUENCE [LARGE SCALE GENOMIC DNA]</scope>
    <source>
        <strain evidence="2 3">C3</strain>
    </source>
</reference>
<feature type="compositionally biased region" description="Basic residues" evidence="1">
    <location>
        <begin position="64"/>
        <end position="73"/>
    </location>
</feature>
<evidence type="ECO:0000256" key="1">
    <source>
        <dbReference type="SAM" id="MobiDB-lite"/>
    </source>
</evidence>
<dbReference type="AlphaFoldDB" id="A0A0S2DG98"/>
<protein>
    <submittedName>
        <fullName evidence="2">Uncharacterized protein</fullName>
    </submittedName>
</protein>
<sequence length="73" mass="8025">MWEGLQARCFRRRSARSGRKASGLKALPQAFPFGFQGLSSAGLPRHNAPGHIFETTAPGPRIRPASHRRGTKE</sequence>
<dbReference type="KEGG" id="lez:GLE_2239"/>
<dbReference type="STRING" id="69.GLE_2239"/>
<organism evidence="2 3">
    <name type="scientific">Lysobacter enzymogenes</name>
    <dbReference type="NCBI Taxonomy" id="69"/>
    <lineage>
        <taxon>Bacteria</taxon>
        <taxon>Pseudomonadati</taxon>
        <taxon>Pseudomonadota</taxon>
        <taxon>Gammaproteobacteria</taxon>
        <taxon>Lysobacterales</taxon>
        <taxon>Lysobacteraceae</taxon>
        <taxon>Lysobacter</taxon>
    </lineage>
</organism>
<feature type="region of interest" description="Disordered" evidence="1">
    <location>
        <begin position="39"/>
        <end position="73"/>
    </location>
</feature>
<dbReference type="Proteomes" id="UP000061569">
    <property type="component" value="Chromosome"/>
</dbReference>
<accession>A0A0S2DG98</accession>
<name>A0A0S2DG98_LYSEN</name>